<dbReference type="PRINTS" id="PR00723">
    <property type="entry name" value="SUBTILISIN"/>
</dbReference>
<evidence type="ECO:0000256" key="5">
    <source>
        <dbReference type="PROSITE-ProRule" id="PRU01240"/>
    </source>
</evidence>
<dbReference type="InterPro" id="IPR036852">
    <property type="entry name" value="Peptidase_S8/S53_dom_sf"/>
</dbReference>
<dbReference type="PROSITE" id="PS51892">
    <property type="entry name" value="SUBTILASE"/>
    <property type="match status" value="1"/>
</dbReference>
<evidence type="ECO:0000259" key="9">
    <source>
        <dbReference type="Pfam" id="PF00801"/>
    </source>
</evidence>
<dbReference type="PROSITE" id="PS00136">
    <property type="entry name" value="SUBTILASE_ASP"/>
    <property type="match status" value="1"/>
</dbReference>
<dbReference type="GO" id="GO:0004252">
    <property type="term" value="F:serine-type endopeptidase activity"/>
    <property type="evidence" value="ECO:0007669"/>
    <property type="project" value="UniProtKB-UniRule"/>
</dbReference>
<dbReference type="PROSITE" id="PS00138">
    <property type="entry name" value="SUBTILASE_SER"/>
    <property type="match status" value="1"/>
</dbReference>
<dbReference type="InterPro" id="IPR023827">
    <property type="entry name" value="Peptidase_S8_Asp-AS"/>
</dbReference>
<dbReference type="SUPFAM" id="SSF49299">
    <property type="entry name" value="PKD domain"/>
    <property type="match status" value="2"/>
</dbReference>
<dbReference type="InterPro" id="IPR051048">
    <property type="entry name" value="Peptidase_S8/S53_subtilisin"/>
</dbReference>
<dbReference type="InterPro" id="IPR022398">
    <property type="entry name" value="Peptidase_S8_His-AS"/>
</dbReference>
<dbReference type="PROSITE" id="PS00137">
    <property type="entry name" value="SUBTILASE_HIS"/>
    <property type="match status" value="1"/>
</dbReference>
<dbReference type="PANTHER" id="PTHR43399:SF4">
    <property type="entry name" value="CELL WALL-ASSOCIATED PROTEASE"/>
    <property type="match status" value="1"/>
</dbReference>
<feature type="region of interest" description="Disordered" evidence="7">
    <location>
        <begin position="491"/>
        <end position="512"/>
    </location>
</feature>
<dbReference type="InterPro" id="IPR000209">
    <property type="entry name" value="Peptidase_S8/S53_dom"/>
</dbReference>
<dbReference type="Pfam" id="PF00082">
    <property type="entry name" value="Peptidase_S8"/>
    <property type="match status" value="1"/>
</dbReference>
<evidence type="ECO:0000259" key="8">
    <source>
        <dbReference type="Pfam" id="PF00082"/>
    </source>
</evidence>
<feature type="domain" description="Peptidase S8/S53" evidence="8">
    <location>
        <begin position="121"/>
        <end position="371"/>
    </location>
</feature>
<dbReference type="AlphaFoldDB" id="H5SCJ1"/>
<comment type="similarity">
    <text evidence="1 5 6">Belongs to the peptidase S8 family.</text>
</comment>
<evidence type="ECO:0000256" key="1">
    <source>
        <dbReference type="ARBA" id="ARBA00011073"/>
    </source>
</evidence>
<dbReference type="CDD" id="cd07473">
    <property type="entry name" value="Peptidases_S8_Subtilisin_like"/>
    <property type="match status" value="1"/>
</dbReference>
<reference evidence="10" key="1">
    <citation type="journal article" date="2005" name="Environ. Microbiol.">
        <title>Genetic and functional properties of uncultivated thermophilic crenarchaeotes from a subsurface gold mine as revealed by analysis of genome fragments.</title>
        <authorList>
            <person name="Nunoura T."/>
            <person name="Hirayama H."/>
            <person name="Takami H."/>
            <person name="Oida H."/>
            <person name="Nishi S."/>
            <person name="Shimamura S."/>
            <person name="Suzuki Y."/>
            <person name="Inagaki F."/>
            <person name="Takai K."/>
            <person name="Nealson K.H."/>
            <person name="Horikoshi K."/>
        </authorList>
    </citation>
    <scope>NUCLEOTIDE SEQUENCE</scope>
</reference>
<reference evidence="10" key="2">
    <citation type="journal article" date="2012" name="PLoS ONE">
        <title>A Deeply Branching Thermophilic Bacterium with an Ancient Acetyl-CoA Pathway Dominates a Subsurface Ecosystem.</title>
        <authorList>
            <person name="Takami H."/>
            <person name="Noguchi H."/>
            <person name="Takaki Y."/>
            <person name="Uchiyama I."/>
            <person name="Toyoda A."/>
            <person name="Nishi S."/>
            <person name="Chee G.-J."/>
            <person name="Arai W."/>
            <person name="Nunoura T."/>
            <person name="Itoh T."/>
            <person name="Hattori M."/>
            <person name="Takai K."/>
        </authorList>
    </citation>
    <scope>NUCLEOTIDE SEQUENCE</scope>
</reference>
<dbReference type="Pfam" id="PF17963">
    <property type="entry name" value="Big_9"/>
    <property type="match status" value="1"/>
</dbReference>
<sequence length="704" mass="75281">MVIGWIVALLILGGFPFRLAARQRSSPFDPWRFLTARYHPQRLIVKRRGGMRPQVVTLRKGEDVLTRLSALQYEDDIEYAEPDLLYVADRVVPNDPNFANLWGLEMIRAPEAWRVTSGSPEIVVAVVDTGIDYTHPDLQGNIWVNAGEIPDNLRDDDGNGYVDDVYGYNAVAPLRPPMDDNRHGTHVAGTIGAVGDNQIGVVGVNWRVKIMALKFLDRDGSGYLSDALEAMDYILTMKRRGVNIRIVNASWGADTYSRALEEAIQRLQNEGILFVAAAGNGSTNAKQYPAAYEGVLSVAAVDQSGDLAYFSNYGDWVDLAAPGRAILSTVPGGGYASFSGTSMATPHVVGIAALALSARDVSPSELEHALRQGVQPQPALAGKVATGGIVDALGTLAALNADDPAKVCEKDCPPAVSLSASHLVVDDGETVTFTANGSDPDGDPLTYRWETTAGTLRAGITEATLDTTGVNPTPGASPVVVVVTVTVDDGRGHSTSASRGITVRPPNRPPQVTVEADRTSVQNGAIVFLTARGGDPDGDPLTYTWTASAGKITSSGAAAQLDTTGLNPVPDADPVRVIVRVRASDGRGGEATATVDVWVTAPPQVSIAASPTSVRFRNAQATFYLALRTHPAYRGNVALQFIPLDAPQELTATISPYRFLMLTHRVVVRLVRAPSRSRNYRVLVRAQTDDGKTYDSNLVILKKQ</sequence>
<dbReference type="Gene3D" id="2.60.40.10">
    <property type="entry name" value="Immunoglobulins"/>
    <property type="match status" value="2"/>
</dbReference>
<dbReference type="InterPro" id="IPR023828">
    <property type="entry name" value="Peptidase_S8_Ser-AS"/>
</dbReference>
<dbReference type="EMBL" id="AP011670">
    <property type="protein sequence ID" value="BAL53877.1"/>
    <property type="molecule type" value="Genomic_DNA"/>
</dbReference>
<evidence type="ECO:0000256" key="3">
    <source>
        <dbReference type="ARBA" id="ARBA00022801"/>
    </source>
</evidence>
<evidence type="ECO:0000256" key="7">
    <source>
        <dbReference type="SAM" id="MobiDB-lite"/>
    </source>
</evidence>
<dbReference type="PANTHER" id="PTHR43399">
    <property type="entry name" value="SUBTILISIN-RELATED"/>
    <property type="match status" value="1"/>
</dbReference>
<dbReference type="InterPro" id="IPR013783">
    <property type="entry name" value="Ig-like_fold"/>
</dbReference>
<protein>
    <submittedName>
        <fullName evidence="10">Uncharacterized protein</fullName>
    </submittedName>
</protein>
<dbReference type="InterPro" id="IPR015500">
    <property type="entry name" value="Peptidase_S8_subtilisin-rel"/>
</dbReference>
<dbReference type="Gene3D" id="3.40.50.200">
    <property type="entry name" value="Peptidase S8/S53 domain"/>
    <property type="match status" value="1"/>
</dbReference>
<evidence type="ECO:0000256" key="2">
    <source>
        <dbReference type="ARBA" id="ARBA00022670"/>
    </source>
</evidence>
<dbReference type="InterPro" id="IPR035986">
    <property type="entry name" value="PKD_dom_sf"/>
</dbReference>
<name>H5SCJ1_9BACT</name>
<keyword evidence="3 5" id="KW-0378">Hydrolase</keyword>
<keyword evidence="2 5" id="KW-0645">Protease</keyword>
<accession>H5SCJ1</accession>
<feature type="active site" description="Charge relay system" evidence="5">
    <location>
        <position position="128"/>
    </location>
</feature>
<dbReference type="InterPro" id="IPR034204">
    <property type="entry name" value="PfSUB1-like_cat_dom"/>
</dbReference>
<keyword evidence="4 5" id="KW-0720">Serine protease</keyword>
<evidence type="ECO:0000256" key="4">
    <source>
        <dbReference type="ARBA" id="ARBA00022825"/>
    </source>
</evidence>
<evidence type="ECO:0000313" key="10">
    <source>
        <dbReference type="EMBL" id="BAL53877.1"/>
    </source>
</evidence>
<feature type="active site" description="Charge relay system" evidence="5">
    <location>
        <position position="342"/>
    </location>
</feature>
<proteinExistence type="inferred from homology"/>
<organism evidence="10">
    <name type="scientific">uncultured Acidobacteriota bacterium</name>
    <dbReference type="NCBI Taxonomy" id="171953"/>
    <lineage>
        <taxon>Bacteria</taxon>
        <taxon>Pseudomonadati</taxon>
        <taxon>Acidobacteriota</taxon>
        <taxon>environmental samples</taxon>
    </lineage>
</organism>
<feature type="active site" description="Charge relay system" evidence="5">
    <location>
        <position position="183"/>
    </location>
</feature>
<evidence type="ECO:0000256" key="6">
    <source>
        <dbReference type="RuleBase" id="RU003355"/>
    </source>
</evidence>
<dbReference type="Pfam" id="PF00801">
    <property type="entry name" value="PKD"/>
    <property type="match status" value="1"/>
</dbReference>
<dbReference type="InterPro" id="IPR000601">
    <property type="entry name" value="PKD_dom"/>
</dbReference>
<dbReference type="GO" id="GO:0006508">
    <property type="term" value="P:proteolysis"/>
    <property type="evidence" value="ECO:0007669"/>
    <property type="project" value="UniProtKB-KW"/>
</dbReference>
<feature type="domain" description="PKD" evidence="9">
    <location>
        <begin position="416"/>
        <end position="497"/>
    </location>
</feature>
<gene>
    <name evidence="10" type="ORF">HGMM_F10H10C12</name>
</gene>
<dbReference type="SUPFAM" id="SSF52743">
    <property type="entry name" value="Subtilisin-like"/>
    <property type="match status" value="1"/>
</dbReference>